<dbReference type="InterPro" id="IPR005119">
    <property type="entry name" value="LysR_subst-bd"/>
</dbReference>
<dbReference type="InterPro" id="IPR058163">
    <property type="entry name" value="LysR-type_TF_proteobact-type"/>
</dbReference>
<sequence>MSPAYVTKRVKMLEEAIGARLINRTTRRVAITEDGERTYRWAQRILDDVDNLYDDLSSKRTTPRGSLRICSSFGFGRNIVAPAISALAEKYPSLNLRFEVFDRLVDVGAEGFDLDVRVGDDIAPHHIARKLAENHRILCASPDYLHRAGKPSSLSELPCHQCLVIKERDHPFGLWRLQGPRGEEAIKVRGQLSTNNGEIAVDWAIQGRGILLRSIWDIRSLLDSGRLVQVLPSYVQSANVWAVYPERLDSSAKIKVCIESLKEHLASMNASRR</sequence>
<evidence type="ECO:0000256" key="3">
    <source>
        <dbReference type="ARBA" id="ARBA00023125"/>
    </source>
</evidence>
<dbReference type="CDD" id="cd08479">
    <property type="entry name" value="PBP2_CrgA_like_9"/>
    <property type="match status" value="1"/>
</dbReference>
<dbReference type="Proteomes" id="UP000672657">
    <property type="component" value="Unassembled WGS sequence"/>
</dbReference>
<evidence type="ECO:0000256" key="2">
    <source>
        <dbReference type="ARBA" id="ARBA00023015"/>
    </source>
</evidence>
<gene>
    <name evidence="6" type="primary">dmlR_16</name>
    <name evidence="6" type="ORF">LMG26411_04328</name>
</gene>
<dbReference type="Gene3D" id="1.10.10.10">
    <property type="entry name" value="Winged helix-like DNA-binding domain superfamily/Winged helix DNA-binding domain"/>
    <property type="match status" value="1"/>
</dbReference>
<name>A0ABM8TL64_9BURK</name>
<comment type="caution">
    <text evidence="6">The sequence shown here is derived from an EMBL/GenBank/DDBJ whole genome shotgun (WGS) entry which is preliminary data.</text>
</comment>
<feature type="domain" description="HTH lysR-type" evidence="5">
    <location>
        <begin position="1"/>
        <end position="32"/>
    </location>
</feature>
<evidence type="ECO:0000313" key="6">
    <source>
        <dbReference type="EMBL" id="CAG2153093.1"/>
    </source>
</evidence>
<dbReference type="Pfam" id="PF00126">
    <property type="entry name" value="HTH_1"/>
    <property type="match status" value="1"/>
</dbReference>
<comment type="similarity">
    <text evidence="1">Belongs to the LysR transcriptional regulatory family.</text>
</comment>
<dbReference type="PANTHER" id="PTHR30537">
    <property type="entry name" value="HTH-TYPE TRANSCRIPTIONAL REGULATOR"/>
    <property type="match status" value="1"/>
</dbReference>
<keyword evidence="2" id="KW-0805">Transcription regulation</keyword>
<reference evidence="6 7" key="1">
    <citation type="submission" date="2021-03" db="EMBL/GenBank/DDBJ databases">
        <authorList>
            <person name="Peeters C."/>
        </authorList>
    </citation>
    <scope>NUCLEOTIDE SEQUENCE [LARGE SCALE GENOMIC DNA]</scope>
    <source>
        <strain evidence="6 7">LMG 26411</strain>
    </source>
</reference>
<accession>A0ABM8TL64</accession>
<dbReference type="EMBL" id="CAJPVI010000028">
    <property type="protein sequence ID" value="CAG2153093.1"/>
    <property type="molecule type" value="Genomic_DNA"/>
</dbReference>
<keyword evidence="3" id="KW-0238">DNA-binding</keyword>
<evidence type="ECO:0000313" key="7">
    <source>
        <dbReference type="Proteomes" id="UP000672657"/>
    </source>
</evidence>
<dbReference type="SUPFAM" id="SSF46785">
    <property type="entry name" value="Winged helix' DNA-binding domain"/>
    <property type="match status" value="1"/>
</dbReference>
<dbReference type="PROSITE" id="PS50931">
    <property type="entry name" value="HTH_LYSR"/>
    <property type="match status" value="1"/>
</dbReference>
<keyword evidence="7" id="KW-1185">Reference proteome</keyword>
<dbReference type="InterPro" id="IPR000847">
    <property type="entry name" value="LysR_HTH_N"/>
</dbReference>
<dbReference type="Pfam" id="PF03466">
    <property type="entry name" value="LysR_substrate"/>
    <property type="match status" value="1"/>
</dbReference>
<dbReference type="InterPro" id="IPR036390">
    <property type="entry name" value="WH_DNA-bd_sf"/>
</dbReference>
<dbReference type="PANTHER" id="PTHR30537:SF5">
    <property type="entry name" value="HTH-TYPE TRANSCRIPTIONAL ACTIVATOR TTDR-RELATED"/>
    <property type="match status" value="1"/>
</dbReference>
<proteinExistence type="inferred from homology"/>
<evidence type="ECO:0000256" key="1">
    <source>
        <dbReference type="ARBA" id="ARBA00009437"/>
    </source>
</evidence>
<evidence type="ECO:0000259" key="5">
    <source>
        <dbReference type="PROSITE" id="PS50931"/>
    </source>
</evidence>
<evidence type="ECO:0000256" key="4">
    <source>
        <dbReference type="ARBA" id="ARBA00023163"/>
    </source>
</evidence>
<dbReference type="Gene3D" id="3.40.190.290">
    <property type="match status" value="1"/>
</dbReference>
<protein>
    <submittedName>
        <fullName evidence="6">HTH-type transcriptional regulator DmlR</fullName>
    </submittedName>
</protein>
<keyword evidence="4" id="KW-0804">Transcription</keyword>
<dbReference type="SUPFAM" id="SSF53850">
    <property type="entry name" value="Periplasmic binding protein-like II"/>
    <property type="match status" value="1"/>
</dbReference>
<dbReference type="InterPro" id="IPR036388">
    <property type="entry name" value="WH-like_DNA-bd_sf"/>
</dbReference>
<organism evidence="6 7">
    <name type="scientific">Cupriavidus numazuensis</name>
    <dbReference type="NCBI Taxonomy" id="221992"/>
    <lineage>
        <taxon>Bacteria</taxon>
        <taxon>Pseudomonadati</taxon>
        <taxon>Pseudomonadota</taxon>
        <taxon>Betaproteobacteria</taxon>
        <taxon>Burkholderiales</taxon>
        <taxon>Burkholderiaceae</taxon>
        <taxon>Cupriavidus</taxon>
    </lineage>
</organism>